<evidence type="ECO:0000256" key="3">
    <source>
        <dbReference type="ARBA" id="ARBA00004418"/>
    </source>
</evidence>
<dbReference type="EMBL" id="MW601941">
    <property type="protein sequence ID" value="QST87831.1"/>
    <property type="molecule type" value="Genomic_DNA"/>
</dbReference>
<dbReference type="NCBIfam" id="NF033088">
    <property type="entry name" value="bla_subclass_B1"/>
    <property type="match status" value="1"/>
</dbReference>
<dbReference type="GO" id="GO:0008270">
    <property type="term" value="F:zinc ion binding"/>
    <property type="evidence" value="ECO:0007669"/>
    <property type="project" value="InterPro"/>
</dbReference>
<evidence type="ECO:0000256" key="9">
    <source>
        <dbReference type="ARBA" id="ARBA00022764"/>
    </source>
</evidence>
<dbReference type="InterPro" id="IPR001018">
    <property type="entry name" value="Beta-lactamase_class-B_CS"/>
</dbReference>
<dbReference type="GO" id="GO:0017001">
    <property type="term" value="P:antibiotic catabolic process"/>
    <property type="evidence" value="ECO:0007669"/>
    <property type="project" value="InterPro"/>
</dbReference>
<proteinExistence type="inferred from homology"/>
<comment type="similarity">
    <text evidence="4">Belongs to the metallo-beta-lactamase superfamily. Class-B beta-lactamase family.</text>
</comment>
<comment type="subunit">
    <text evidence="5">Monomer.</text>
</comment>
<dbReference type="GO" id="GO:0008800">
    <property type="term" value="F:beta-lactamase activity"/>
    <property type="evidence" value="ECO:0007669"/>
    <property type="project" value="UniProtKB-EC"/>
</dbReference>
<dbReference type="NCBIfam" id="NF012229">
    <property type="entry name" value="bla_class_B_core"/>
    <property type="match status" value="1"/>
</dbReference>
<dbReference type="PANTHER" id="PTHR42951:SF4">
    <property type="entry name" value="ACYL-COENZYME A THIOESTERASE MBLAC2"/>
    <property type="match status" value="1"/>
</dbReference>
<dbReference type="Gene3D" id="3.60.15.10">
    <property type="entry name" value="Ribonuclease Z/Hydroxyacylglutathione hydrolase-like"/>
    <property type="match status" value="1"/>
</dbReference>
<keyword evidence="9" id="KW-0574">Periplasm</keyword>
<dbReference type="GO" id="GO:0046677">
    <property type="term" value="P:response to antibiotic"/>
    <property type="evidence" value="ECO:0007669"/>
    <property type="project" value="UniProtKB-KW"/>
</dbReference>
<dbReference type="AlphaFoldDB" id="A0A8A1V8W1"/>
<evidence type="ECO:0000259" key="13">
    <source>
        <dbReference type="SMART" id="SM00849"/>
    </source>
</evidence>
<organism evidence="14">
    <name type="scientific">uncultured organism</name>
    <dbReference type="NCBI Taxonomy" id="155900"/>
    <lineage>
        <taxon>unclassified sequences</taxon>
        <taxon>environmental samples</taxon>
    </lineage>
</organism>
<dbReference type="Pfam" id="PF00753">
    <property type="entry name" value="Lactamase_B"/>
    <property type="match status" value="1"/>
</dbReference>
<keyword evidence="12" id="KW-0046">Antibiotic resistance</keyword>
<dbReference type="PANTHER" id="PTHR42951">
    <property type="entry name" value="METALLO-BETA-LACTAMASE DOMAIN-CONTAINING"/>
    <property type="match status" value="1"/>
</dbReference>
<dbReference type="SMART" id="SM00849">
    <property type="entry name" value="Lactamase_B"/>
    <property type="match status" value="1"/>
</dbReference>
<evidence type="ECO:0000256" key="4">
    <source>
        <dbReference type="ARBA" id="ARBA00005250"/>
    </source>
</evidence>
<comment type="cofactor">
    <cofactor evidence="2">
        <name>Zn(2+)</name>
        <dbReference type="ChEBI" id="CHEBI:29105"/>
    </cofactor>
</comment>
<dbReference type="InterPro" id="IPR050855">
    <property type="entry name" value="NDM-1-like"/>
</dbReference>
<keyword evidence="11" id="KW-0862">Zinc</keyword>
<dbReference type="EC" id="3.5.2.6" evidence="6"/>
<dbReference type="SUPFAM" id="SSF56281">
    <property type="entry name" value="Metallo-hydrolase/oxidoreductase"/>
    <property type="match status" value="1"/>
</dbReference>
<protein>
    <recommendedName>
        <fullName evidence="6">beta-lactamase</fullName>
        <ecNumber evidence="6">3.5.2.6</ecNumber>
    </recommendedName>
</protein>
<evidence type="ECO:0000256" key="12">
    <source>
        <dbReference type="ARBA" id="ARBA00023251"/>
    </source>
</evidence>
<dbReference type="InterPro" id="IPR058199">
    <property type="entry name" value="BlaB//VIM/IMP-1"/>
</dbReference>
<dbReference type="InterPro" id="IPR001279">
    <property type="entry name" value="Metallo-B-lactamas"/>
</dbReference>
<keyword evidence="7" id="KW-0479">Metal-binding</keyword>
<comment type="catalytic activity">
    <reaction evidence="1">
        <text>a beta-lactam + H2O = a substituted beta-amino acid</text>
        <dbReference type="Rhea" id="RHEA:20401"/>
        <dbReference type="ChEBI" id="CHEBI:15377"/>
        <dbReference type="ChEBI" id="CHEBI:35627"/>
        <dbReference type="ChEBI" id="CHEBI:140347"/>
        <dbReference type="EC" id="3.5.2.6"/>
    </reaction>
</comment>
<name>A0A8A1V8W1_9ZZZZ</name>
<evidence type="ECO:0000256" key="5">
    <source>
        <dbReference type="ARBA" id="ARBA00011245"/>
    </source>
</evidence>
<accession>A0A8A1V8W1</accession>
<sequence>MLCKVIVCCFFVFSLCSLSQAQDNEKIQLADDVFVEKITDHVWRHVSSKNVPNFGLVPSNGVIAQFGTDILLIDSAWNDAQTKLVLDWIEKELKAKPAVAVITHAHDDRIGGIHEIHRRGIRTLSSALTAELAKQQGIEVPQQTFDETLTLTLGRREVLVRYPGPGHTRDNIVVWLPDQEILVGGCLIKSTQAKNIGNTKDADLAQWPKTIEKIQQEFKQVKIVVPGHDDPSGVEAMTRTLELLRNVAQRK</sequence>
<evidence type="ECO:0000256" key="10">
    <source>
        <dbReference type="ARBA" id="ARBA00022801"/>
    </source>
</evidence>
<evidence type="ECO:0000256" key="2">
    <source>
        <dbReference type="ARBA" id="ARBA00001947"/>
    </source>
</evidence>
<evidence type="ECO:0000256" key="7">
    <source>
        <dbReference type="ARBA" id="ARBA00022723"/>
    </source>
</evidence>
<evidence type="ECO:0000256" key="1">
    <source>
        <dbReference type="ARBA" id="ARBA00001526"/>
    </source>
</evidence>
<dbReference type="PROSITE" id="PS00744">
    <property type="entry name" value="BETA_LACTAMASE_B_2"/>
    <property type="match status" value="1"/>
</dbReference>
<dbReference type="InterPro" id="IPR036866">
    <property type="entry name" value="RibonucZ/Hydroxyglut_hydro"/>
</dbReference>
<evidence type="ECO:0000256" key="8">
    <source>
        <dbReference type="ARBA" id="ARBA00022729"/>
    </source>
</evidence>
<evidence type="ECO:0000256" key="11">
    <source>
        <dbReference type="ARBA" id="ARBA00022833"/>
    </source>
</evidence>
<keyword evidence="8" id="KW-0732">Signal</keyword>
<comment type="subcellular location">
    <subcellularLocation>
        <location evidence="3">Periplasm</location>
    </subcellularLocation>
</comment>
<evidence type="ECO:0000313" key="14">
    <source>
        <dbReference type="EMBL" id="QST87831.1"/>
    </source>
</evidence>
<keyword evidence="10" id="KW-0378">Hydrolase</keyword>
<reference evidence="14" key="1">
    <citation type="journal article" name="Antibiotics">
        <title>Novel Soil-Derived Beta-Lactam, Chloramphenicol, Fosfomycin and Trimethoprim Resistance Genes Revealed by Functional Metagenomics.</title>
        <authorList>
            <person name="Willms I.M."/>
            <person name="Grote M."/>
            <person name="Kocatuerk M."/>
            <person name="Singhoff L."/>
            <person name="Kraft A.A."/>
            <person name="Bolz S.H."/>
            <person name="Nacke H."/>
        </authorList>
    </citation>
    <scope>NUCLEOTIDE SEQUENCE</scope>
</reference>
<feature type="domain" description="Metallo-beta-lactamase" evidence="13">
    <location>
        <begin position="58"/>
        <end position="228"/>
    </location>
</feature>
<evidence type="ECO:0000256" key="6">
    <source>
        <dbReference type="ARBA" id="ARBA00012865"/>
    </source>
</evidence>